<dbReference type="Proteomes" id="UP000679848">
    <property type="component" value="Plasmid pMM59_01"/>
</dbReference>
<feature type="domain" description="Cyclic nucleotide-binding" evidence="4">
    <location>
        <begin position="11"/>
        <end position="108"/>
    </location>
</feature>
<dbReference type="InterPro" id="IPR014710">
    <property type="entry name" value="RmlC-like_jellyroll"/>
</dbReference>
<dbReference type="KEGG" id="pfaa:MM59RIKEN_31590"/>
<name>A0A830QSS4_9FIRM</name>
<evidence type="ECO:0000313" key="6">
    <source>
        <dbReference type="EMBL" id="BCK85840.1"/>
    </source>
</evidence>
<keyword evidence="1" id="KW-0805">Transcription regulation</keyword>
<evidence type="ECO:0000256" key="2">
    <source>
        <dbReference type="ARBA" id="ARBA00023125"/>
    </source>
</evidence>
<dbReference type="InterPro" id="IPR000595">
    <property type="entry name" value="cNMP-bd_dom"/>
</dbReference>
<organism evidence="6 7">
    <name type="scientific">Pusillibacter faecalis</name>
    <dbReference type="NCBI Taxonomy" id="2714358"/>
    <lineage>
        <taxon>Bacteria</taxon>
        <taxon>Bacillati</taxon>
        <taxon>Bacillota</taxon>
        <taxon>Clostridia</taxon>
        <taxon>Eubacteriales</taxon>
        <taxon>Oscillospiraceae</taxon>
        <taxon>Pusillibacter</taxon>
    </lineage>
</organism>
<gene>
    <name evidence="6" type="ORF">MM59RIKEN_31590</name>
</gene>
<accession>A0A830QSS4</accession>
<proteinExistence type="predicted"/>
<keyword evidence="6" id="KW-0614">Plasmid</keyword>
<dbReference type="Pfam" id="PF00027">
    <property type="entry name" value="cNMP_binding"/>
    <property type="match status" value="1"/>
</dbReference>
<evidence type="ECO:0000259" key="4">
    <source>
        <dbReference type="PROSITE" id="PS50042"/>
    </source>
</evidence>
<dbReference type="CDD" id="cd00038">
    <property type="entry name" value="CAP_ED"/>
    <property type="match status" value="1"/>
</dbReference>
<dbReference type="SUPFAM" id="SSF46785">
    <property type="entry name" value="Winged helix' DNA-binding domain"/>
    <property type="match status" value="1"/>
</dbReference>
<evidence type="ECO:0000256" key="1">
    <source>
        <dbReference type="ARBA" id="ARBA00023015"/>
    </source>
</evidence>
<dbReference type="GO" id="GO:0003677">
    <property type="term" value="F:DNA binding"/>
    <property type="evidence" value="ECO:0007669"/>
    <property type="project" value="UniProtKB-KW"/>
</dbReference>
<dbReference type="InterPro" id="IPR050397">
    <property type="entry name" value="Env_Response_Regulators"/>
</dbReference>
<dbReference type="PROSITE" id="PS51063">
    <property type="entry name" value="HTH_CRP_2"/>
    <property type="match status" value="1"/>
</dbReference>
<evidence type="ECO:0000259" key="5">
    <source>
        <dbReference type="PROSITE" id="PS51063"/>
    </source>
</evidence>
<dbReference type="InterPro" id="IPR036390">
    <property type="entry name" value="WH_DNA-bd_sf"/>
</dbReference>
<dbReference type="PROSITE" id="PS50042">
    <property type="entry name" value="CNMP_BINDING_3"/>
    <property type="match status" value="1"/>
</dbReference>
<dbReference type="Gene3D" id="2.60.120.10">
    <property type="entry name" value="Jelly Rolls"/>
    <property type="match status" value="1"/>
</dbReference>
<sequence length="226" mass="25401">MDYYDLSKTILFQGTTPEEVETMLNCLGAERRQYAKGQMICRTGDIVSSLGIVLSGSVLVENDDLWGNSTVLDRIGPGQIFAETYACTPGEPLMVNVVVPESAEVLFLQVGRILEMCPNACGYHNRLIRNLLTLSAQKNLTLSRKIFHTSSKSIRGRLRSYLSYQAILHGSRSFAIPFDRQQLADYLNVDRSALSNELSKMQKEGLLTVRKNHFTLNQENLESPFF</sequence>
<keyword evidence="7" id="KW-1185">Reference proteome</keyword>
<dbReference type="RefSeq" id="WP_187028452.1">
    <property type="nucleotide sequence ID" value="NZ_AP023421.1"/>
</dbReference>
<dbReference type="Pfam" id="PF13545">
    <property type="entry name" value="HTH_Crp_2"/>
    <property type="match status" value="1"/>
</dbReference>
<dbReference type="PANTHER" id="PTHR24567:SF58">
    <property type="entry name" value="CYCLIC AMP-BINDING REGULATORY PROTEIN"/>
    <property type="match status" value="1"/>
</dbReference>
<dbReference type="EMBL" id="AP023421">
    <property type="protein sequence ID" value="BCK85840.1"/>
    <property type="molecule type" value="Genomic_DNA"/>
</dbReference>
<dbReference type="PANTHER" id="PTHR24567">
    <property type="entry name" value="CRP FAMILY TRANSCRIPTIONAL REGULATORY PROTEIN"/>
    <property type="match status" value="1"/>
</dbReference>
<evidence type="ECO:0000256" key="3">
    <source>
        <dbReference type="ARBA" id="ARBA00023163"/>
    </source>
</evidence>
<dbReference type="GO" id="GO:0005829">
    <property type="term" value="C:cytosol"/>
    <property type="evidence" value="ECO:0007669"/>
    <property type="project" value="TreeGrafter"/>
</dbReference>
<protein>
    <submittedName>
        <fullName evidence="6">Cyclic nucleotide-binding protein</fullName>
    </submittedName>
</protein>
<dbReference type="InterPro" id="IPR018490">
    <property type="entry name" value="cNMP-bd_dom_sf"/>
</dbReference>
<reference evidence="6" key="1">
    <citation type="submission" date="2020-09" db="EMBL/GenBank/DDBJ databases">
        <title>New species isolated from human feces.</title>
        <authorList>
            <person name="Kitahara M."/>
            <person name="Shigeno Y."/>
            <person name="Shime M."/>
            <person name="Matsumoto Y."/>
            <person name="Nakamura S."/>
            <person name="Motooka D."/>
            <person name="Fukuoka S."/>
            <person name="Nishikawa H."/>
            <person name="Benno Y."/>
        </authorList>
    </citation>
    <scope>NUCLEOTIDE SEQUENCE</scope>
    <source>
        <strain evidence="6">MM59</strain>
        <plasmid evidence="6">pMM59_01</plasmid>
    </source>
</reference>
<feature type="domain" description="HTH crp-type" evidence="5">
    <location>
        <begin position="152"/>
        <end position="220"/>
    </location>
</feature>
<keyword evidence="2" id="KW-0238">DNA-binding</keyword>
<dbReference type="SUPFAM" id="SSF51206">
    <property type="entry name" value="cAMP-binding domain-like"/>
    <property type="match status" value="1"/>
</dbReference>
<evidence type="ECO:0000313" key="7">
    <source>
        <dbReference type="Proteomes" id="UP000679848"/>
    </source>
</evidence>
<dbReference type="InterPro" id="IPR012318">
    <property type="entry name" value="HTH_CRP"/>
</dbReference>
<keyword evidence="3" id="KW-0804">Transcription</keyword>
<dbReference type="AlphaFoldDB" id="A0A830QSS4"/>
<dbReference type="GO" id="GO:0003700">
    <property type="term" value="F:DNA-binding transcription factor activity"/>
    <property type="evidence" value="ECO:0007669"/>
    <property type="project" value="TreeGrafter"/>
</dbReference>
<geneLocation type="plasmid" evidence="6 7">
    <name>pMM59_01</name>
</geneLocation>